<dbReference type="NCBIfam" id="NF005914">
    <property type="entry name" value="PRK07907.1"/>
    <property type="match status" value="1"/>
</dbReference>
<reference evidence="6" key="1">
    <citation type="journal article" date="2019" name="Int. J. Syst. Evol. Microbiol.">
        <title>The Global Catalogue of Microorganisms (GCM) 10K type strain sequencing project: providing services to taxonomists for standard genome sequencing and annotation.</title>
        <authorList>
            <consortium name="The Broad Institute Genomics Platform"/>
            <consortium name="The Broad Institute Genome Sequencing Center for Infectious Disease"/>
            <person name="Wu L."/>
            <person name="Ma J."/>
        </authorList>
    </citation>
    <scope>NUCLEOTIDE SEQUENCE [LARGE SCALE GENOMIC DNA]</scope>
    <source>
        <strain evidence="6">CGMCC 4.7241</strain>
    </source>
</reference>
<protein>
    <submittedName>
        <fullName evidence="5">Dipeptidase</fullName>
    </submittedName>
</protein>
<dbReference type="RefSeq" id="WP_205114954.1">
    <property type="nucleotide sequence ID" value="NZ_JAFBCM010000001.1"/>
</dbReference>
<accession>A0ABV7YGA4</accession>
<dbReference type="Gene3D" id="3.40.630.10">
    <property type="entry name" value="Zn peptidases"/>
    <property type="match status" value="1"/>
</dbReference>
<evidence type="ECO:0000259" key="4">
    <source>
        <dbReference type="Pfam" id="PF07687"/>
    </source>
</evidence>
<dbReference type="EMBL" id="JBHRZH010000023">
    <property type="protein sequence ID" value="MFC3764203.1"/>
    <property type="molecule type" value="Genomic_DNA"/>
</dbReference>
<dbReference type="Gene3D" id="3.30.70.360">
    <property type="match status" value="1"/>
</dbReference>
<dbReference type="InterPro" id="IPR002933">
    <property type="entry name" value="Peptidase_M20"/>
</dbReference>
<keyword evidence="1" id="KW-0645">Protease</keyword>
<dbReference type="Pfam" id="PF01546">
    <property type="entry name" value="Peptidase_M20"/>
    <property type="match status" value="1"/>
</dbReference>
<evidence type="ECO:0000256" key="1">
    <source>
        <dbReference type="ARBA" id="ARBA00022670"/>
    </source>
</evidence>
<feature type="domain" description="Peptidase M20 dimerisation" evidence="4">
    <location>
        <begin position="195"/>
        <end position="343"/>
    </location>
</feature>
<evidence type="ECO:0000313" key="5">
    <source>
        <dbReference type="EMBL" id="MFC3764203.1"/>
    </source>
</evidence>
<comment type="caution">
    <text evidence="5">The sequence shown here is derived from an EMBL/GenBank/DDBJ whole genome shotgun (WGS) entry which is preliminary data.</text>
</comment>
<proteinExistence type="predicted"/>
<evidence type="ECO:0000313" key="6">
    <source>
        <dbReference type="Proteomes" id="UP001595699"/>
    </source>
</evidence>
<name>A0ABV7YGA4_9ACTN</name>
<dbReference type="Proteomes" id="UP001595699">
    <property type="component" value="Unassembled WGS sequence"/>
</dbReference>
<keyword evidence="2" id="KW-0479">Metal-binding</keyword>
<keyword evidence="3" id="KW-0378">Hydrolase</keyword>
<dbReference type="PANTHER" id="PTHR43270:SF12">
    <property type="entry name" value="SUCCINYL-DIAMINOPIMELATE DESUCCINYLASE"/>
    <property type="match status" value="1"/>
</dbReference>
<evidence type="ECO:0000256" key="3">
    <source>
        <dbReference type="ARBA" id="ARBA00022801"/>
    </source>
</evidence>
<dbReference type="Pfam" id="PF07687">
    <property type="entry name" value="M20_dimer"/>
    <property type="match status" value="1"/>
</dbReference>
<dbReference type="PANTHER" id="PTHR43270">
    <property type="entry name" value="BETA-ALA-HIS DIPEPTIDASE"/>
    <property type="match status" value="1"/>
</dbReference>
<dbReference type="SUPFAM" id="SSF53187">
    <property type="entry name" value="Zn-dependent exopeptidases"/>
    <property type="match status" value="1"/>
</dbReference>
<evidence type="ECO:0000256" key="2">
    <source>
        <dbReference type="ARBA" id="ARBA00022723"/>
    </source>
</evidence>
<sequence>MTDDLRKAVEAVLPSVRADLDALIRIPSISADPGSAEVMRQSAETVANLFRAVGSPDVQILDDLEGGQPAVVAHYPAPPGQPTIVLYAHHDVQPTGDPDGWTSPPFEPTVRGGRLYGRGSSDDKAGIAVHLAALRAFDGKPPIGVTVFIEGEEEIGSPTLGPFLERHKDKIAGDVIVIADSGNYDVGIPTLTTSLRGLVDVYVEVRTLNHGVHSGQYGGAAPDALTALARILATLHDEDGNVAIEGLVTAKTPEVEYPEDRFRAESALADGVQLIGSGTLAERLWAKPTASVLALDTTRVADASNTLIPVARAKVSVRLAPGDDALRARKILAEHLANHAPWGAQVTVREGDAGEPFALEASGPAYDAMRAAFREGFGVDSVEMGMGGSIPFIAAYSANFPNAEILCVSAGADPDTRAHGLDESLLLADFEKAAISEALLLAKLAR</sequence>
<dbReference type="InterPro" id="IPR051458">
    <property type="entry name" value="Cyt/Met_Dipeptidase"/>
</dbReference>
<keyword evidence="6" id="KW-1185">Reference proteome</keyword>
<organism evidence="5 6">
    <name type="scientific">Tenggerimyces flavus</name>
    <dbReference type="NCBI Taxonomy" id="1708749"/>
    <lineage>
        <taxon>Bacteria</taxon>
        <taxon>Bacillati</taxon>
        <taxon>Actinomycetota</taxon>
        <taxon>Actinomycetes</taxon>
        <taxon>Propionibacteriales</taxon>
        <taxon>Nocardioidaceae</taxon>
        <taxon>Tenggerimyces</taxon>
    </lineage>
</organism>
<gene>
    <name evidence="5" type="ORF">ACFOUW_25435</name>
</gene>
<dbReference type="InterPro" id="IPR011650">
    <property type="entry name" value="Peptidase_M20_dimer"/>
</dbReference>